<dbReference type="InterPro" id="IPR024006">
    <property type="entry name" value="Alt_signal_exp_actinobact"/>
</dbReference>
<dbReference type="InterPro" id="IPR023833">
    <property type="entry name" value="Signal_pept_SipW-depend-type"/>
</dbReference>
<keyword evidence="2" id="KW-1185">Reference proteome</keyword>
<organism evidence="1 2">
    <name type="scientific">Gordonia phthalatica</name>
    <dbReference type="NCBI Taxonomy" id="1136941"/>
    <lineage>
        <taxon>Bacteria</taxon>
        <taxon>Bacillati</taxon>
        <taxon>Actinomycetota</taxon>
        <taxon>Actinomycetes</taxon>
        <taxon>Mycobacteriales</taxon>
        <taxon>Gordoniaceae</taxon>
        <taxon>Gordonia</taxon>
    </lineage>
</organism>
<dbReference type="NCBIfam" id="TIGR04089">
    <property type="entry name" value="exp_by_SipW_III"/>
    <property type="match status" value="1"/>
</dbReference>
<dbReference type="Proteomes" id="UP000063789">
    <property type="component" value="Chromosome"/>
</dbReference>
<dbReference type="KEGG" id="goq:ACH46_05660"/>
<reference evidence="2" key="1">
    <citation type="submission" date="2015-06" db="EMBL/GenBank/DDBJ databases">
        <title>Complete genome sequence and metabolic analysis of phthalate degradation pathway in Gordonia sp. QH-11.</title>
        <authorList>
            <person name="Jin D."/>
            <person name="Kong X."/>
            <person name="Bai Z."/>
        </authorList>
    </citation>
    <scope>NUCLEOTIDE SEQUENCE [LARGE SCALE GENOMIC DNA]</scope>
    <source>
        <strain evidence="2">QH-11</strain>
    </source>
</reference>
<dbReference type="STRING" id="1136941.ACH46_05660"/>
<dbReference type="AlphaFoldDB" id="A0A0N9N7S1"/>
<accession>A0A0N9N7S1</accession>
<dbReference type="RefSeq" id="WP_062392057.1">
    <property type="nucleotide sequence ID" value="NZ_CP011853.1"/>
</dbReference>
<dbReference type="OrthoDB" id="4578431at2"/>
<evidence type="ECO:0000313" key="1">
    <source>
        <dbReference type="EMBL" id="ALG84086.1"/>
    </source>
</evidence>
<protein>
    <recommendedName>
        <fullName evidence="3">Alternate-type signal peptide domain-containing protein</fullName>
    </recommendedName>
</protein>
<gene>
    <name evidence="1" type="ORF">ACH46_05660</name>
</gene>
<reference evidence="1 2" key="2">
    <citation type="journal article" date="2017" name="Int. J. Syst. Evol. Microbiol.">
        <title>Gordonia phthalatica sp. nov., a di-n-butyl phthalate-degrading bacterium isolated from activated sludge.</title>
        <authorList>
            <person name="Jin D."/>
            <person name="Kong X."/>
            <person name="Jia M."/>
            <person name="Yu X."/>
            <person name="Wang X."/>
            <person name="Zhuang X."/>
            <person name="Deng Y."/>
            <person name="Bai Z."/>
        </authorList>
    </citation>
    <scope>NUCLEOTIDE SEQUENCE [LARGE SCALE GENOMIC DNA]</scope>
    <source>
        <strain evidence="1 2">QH-11</strain>
    </source>
</reference>
<proteinExistence type="predicted"/>
<name>A0A0N9N7S1_9ACTN</name>
<sequence length="175" mass="17759">MNRKTKGALALGAGAIILLGGAGSFALWSDTSDIADGQVVTGDFNLECDAGGTWTDISNDTLTGPTITPTTDFMVPGDTWKYAAMCTPTFTGKNIKATLAVDLAGTTVPSNNFAVTSTVNGVDSTTTPFTASSGSPVPVTVTVEFKSSTSGTADAGHQTVSVAGMTITLQQVRPS</sequence>
<evidence type="ECO:0008006" key="3">
    <source>
        <dbReference type="Google" id="ProtNLM"/>
    </source>
</evidence>
<dbReference type="EMBL" id="CP011853">
    <property type="protein sequence ID" value="ALG84086.1"/>
    <property type="molecule type" value="Genomic_DNA"/>
</dbReference>
<dbReference type="NCBIfam" id="TIGR04088">
    <property type="entry name" value="cognate_SipW"/>
    <property type="match status" value="1"/>
</dbReference>
<evidence type="ECO:0000313" key="2">
    <source>
        <dbReference type="Proteomes" id="UP000063789"/>
    </source>
</evidence>
<dbReference type="PATRIC" id="fig|1136941.3.peg.1157"/>